<gene>
    <name evidence="1" type="ORF">V6N11_024866</name>
</gene>
<evidence type="ECO:0000313" key="2">
    <source>
        <dbReference type="Proteomes" id="UP001396334"/>
    </source>
</evidence>
<accession>A0ABR2QNN3</accession>
<dbReference type="Proteomes" id="UP001396334">
    <property type="component" value="Unassembled WGS sequence"/>
</dbReference>
<reference evidence="1 2" key="1">
    <citation type="journal article" date="2024" name="G3 (Bethesda)">
        <title>Genome assembly of Hibiscus sabdariffa L. provides insights into metabolisms of medicinal natural products.</title>
        <authorList>
            <person name="Kim T."/>
        </authorList>
    </citation>
    <scope>NUCLEOTIDE SEQUENCE [LARGE SCALE GENOMIC DNA]</scope>
    <source>
        <strain evidence="1">TK-2024</strain>
        <tissue evidence="1">Old leaves</tissue>
    </source>
</reference>
<sequence>MTQIALYEMIDVNVFDAMIFYESRGYSNTFSMGFFQLPLPRTVTLKDSDLVKVKKLNIILSVFRIWIRICEVDVANIMQSGSDLVKMELKHYANCVWDSDSESVKFM</sequence>
<protein>
    <submittedName>
        <fullName evidence="1">Uncharacterized protein</fullName>
    </submittedName>
</protein>
<comment type="caution">
    <text evidence="1">The sequence shown here is derived from an EMBL/GenBank/DDBJ whole genome shotgun (WGS) entry which is preliminary data.</text>
</comment>
<keyword evidence="2" id="KW-1185">Reference proteome</keyword>
<organism evidence="1 2">
    <name type="scientific">Hibiscus sabdariffa</name>
    <name type="common">roselle</name>
    <dbReference type="NCBI Taxonomy" id="183260"/>
    <lineage>
        <taxon>Eukaryota</taxon>
        <taxon>Viridiplantae</taxon>
        <taxon>Streptophyta</taxon>
        <taxon>Embryophyta</taxon>
        <taxon>Tracheophyta</taxon>
        <taxon>Spermatophyta</taxon>
        <taxon>Magnoliopsida</taxon>
        <taxon>eudicotyledons</taxon>
        <taxon>Gunneridae</taxon>
        <taxon>Pentapetalae</taxon>
        <taxon>rosids</taxon>
        <taxon>malvids</taxon>
        <taxon>Malvales</taxon>
        <taxon>Malvaceae</taxon>
        <taxon>Malvoideae</taxon>
        <taxon>Hibiscus</taxon>
    </lineage>
</organism>
<proteinExistence type="predicted"/>
<name>A0ABR2QNN3_9ROSI</name>
<evidence type="ECO:0000313" key="1">
    <source>
        <dbReference type="EMBL" id="KAK9002180.1"/>
    </source>
</evidence>
<dbReference type="EMBL" id="JBBPBN010000035">
    <property type="protein sequence ID" value="KAK9002180.1"/>
    <property type="molecule type" value="Genomic_DNA"/>
</dbReference>